<evidence type="ECO:0000313" key="1">
    <source>
        <dbReference type="EMBL" id="GAW93748.1"/>
    </source>
</evidence>
<dbReference type="NCBIfam" id="TIGR01683">
    <property type="entry name" value="thiS"/>
    <property type="match status" value="1"/>
</dbReference>
<dbReference type="RefSeq" id="WP_088554823.1">
    <property type="nucleotide sequence ID" value="NZ_BDGJ01000168.1"/>
</dbReference>
<keyword evidence="2" id="KW-1185">Reference proteome</keyword>
<dbReference type="PANTHER" id="PTHR34472:SF1">
    <property type="entry name" value="SULFUR CARRIER PROTEIN THIS"/>
    <property type="match status" value="1"/>
</dbReference>
<dbReference type="InterPro" id="IPR012675">
    <property type="entry name" value="Beta-grasp_dom_sf"/>
</dbReference>
<dbReference type="OrthoDB" id="9810692at2"/>
<evidence type="ECO:0000313" key="2">
    <source>
        <dbReference type="Proteomes" id="UP000197032"/>
    </source>
</evidence>
<dbReference type="InterPro" id="IPR016155">
    <property type="entry name" value="Mopterin_synth/thiamin_S_b"/>
</dbReference>
<dbReference type="CDD" id="cd00565">
    <property type="entry name" value="Ubl_ThiS"/>
    <property type="match status" value="1"/>
</dbReference>
<organism evidence="1 2">
    <name type="scientific">Calderihabitans maritimus</name>
    <dbReference type="NCBI Taxonomy" id="1246530"/>
    <lineage>
        <taxon>Bacteria</taxon>
        <taxon>Bacillati</taxon>
        <taxon>Bacillota</taxon>
        <taxon>Clostridia</taxon>
        <taxon>Neomoorellales</taxon>
        <taxon>Calderihabitantaceae</taxon>
        <taxon>Calderihabitans</taxon>
    </lineage>
</organism>
<dbReference type="PANTHER" id="PTHR34472">
    <property type="entry name" value="SULFUR CARRIER PROTEIN THIS"/>
    <property type="match status" value="1"/>
</dbReference>
<sequence>MEILLNGERHNLPEGRTISELLAELELSPDVVSVSLNGTVLKKEEFDGTVLQNGDAVEIMLFMGGGI</sequence>
<dbReference type="Pfam" id="PF02597">
    <property type="entry name" value="ThiS"/>
    <property type="match status" value="1"/>
</dbReference>
<accession>A0A1Z5HWF8</accession>
<dbReference type="Gene3D" id="3.10.20.30">
    <property type="match status" value="1"/>
</dbReference>
<dbReference type="InterPro" id="IPR003749">
    <property type="entry name" value="ThiS/MoaD-like"/>
</dbReference>
<dbReference type="Proteomes" id="UP000197032">
    <property type="component" value="Unassembled WGS sequence"/>
</dbReference>
<proteinExistence type="predicted"/>
<gene>
    <name evidence="1" type="ORF">KKC1_28760</name>
</gene>
<comment type="caution">
    <text evidence="1">The sequence shown here is derived from an EMBL/GenBank/DDBJ whole genome shotgun (WGS) entry which is preliminary data.</text>
</comment>
<dbReference type="EMBL" id="BDGJ01000168">
    <property type="protein sequence ID" value="GAW93748.1"/>
    <property type="molecule type" value="Genomic_DNA"/>
</dbReference>
<dbReference type="InterPro" id="IPR010035">
    <property type="entry name" value="Thi_S"/>
</dbReference>
<name>A0A1Z5HWF8_9FIRM</name>
<reference evidence="2" key="1">
    <citation type="journal article" date="2017" name="Appl. Environ. Microbiol.">
        <title>Genomic analysis of Calderihabitans maritimus KKC1, a thermophilic hydrogenogenic carboxydotrophic bacterium isolated from marine sediment.</title>
        <authorList>
            <person name="Omae K."/>
            <person name="Yoneda Y."/>
            <person name="Fukuyama Y."/>
            <person name="Yoshida T."/>
            <person name="Sako Y."/>
        </authorList>
    </citation>
    <scope>NUCLEOTIDE SEQUENCE [LARGE SCALE GENOMIC DNA]</scope>
    <source>
        <strain evidence="2">KKC1</strain>
    </source>
</reference>
<dbReference type="SUPFAM" id="SSF54285">
    <property type="entry name" value="MoaD/ThiS"/>
    <property type="match status" value="1"/>
</dbReference>
<dbReference type="AlphaFoldDB" id="A0A1Z5HWF8"/>
<protein>
    <submittedName>
        <fullName evidence="1">Thiamine biosynthesis protein ThiS</fullName>
    </submittedName>
</protein>